<evidence type="ECO:0008006" key="5">
    <source>
        <dbReference type="Google" id="ProtNLM"/>
    </source>
</evidence>
<keyword evidence="1" id="KW-0812">Transmembrane</keyword>
<feature type="transmembrane region" description="Helical" evidence="1">
    <location>
        <begin position="78"/>
        <end position="96"/>
    </location>
</feature>
<dbReference type="EMBL" id="VLPL01000001">
    <property type="protein sequence ID" value="TSJ48056.1"/>
    <property type="molecule type" value="Genomic_DNA"/>
</dbReference>
<reference evidence="3 4" key="1">
    <citation type="submission" date="2019-07" db="EMBL/GenBank/DDBJ databases">
        <authorList>
            <person name="Huq M.A."/>
        </authorList>
    </citation>
    <scope>NUCLEOTIDE SEQUENCE [LARGE SCALE GENOMIC DNA]</scope>
    <source>
        <strain evidence="3 4">MAH-3</strain>
    </source>
</reference>
<feature type="chain" id="PRO_5021955933" description="DUF4134 domain-containing protein" evidence="2">
    <location>
        <begin position="22"/>
        <end position="240"/>
    </location>
</feature>
<dbReference type="RefSeq" id="WP_144331591.1">
    <property type="nucleotide sequence ID" value="NZ_VLPL01000001.1"/>
</dbReference>
<organism evidence="3 4">
    <name type="scientific">Fluviicola chungangensis</name>
    <dbReference type="NCBI Taxonomy" id="2597671"/>
    <lineage>
        <taxon>Bacteria</taxon>
        <taxon>Pseudomonadati</taxon>
        <taxon>Bacteroidota</taxon>
        <taxon>Flavobacteriia</taxon>
        <taxon>Flavobacteriales</taxon>
        <taxon>Crocinitomicaceae</taxon>
        <taxon>Fluviicola</taxon>
    </lineage>
</organism>
<dbReference type="Proteomes" id="UP000316008">
    <property type="component" value="Unassembled WGS sequence"/>
</dbReference>
<evidence type="ECO:0000256" key="2">
    <source>
        <dbReference type="SAM" id="SignalP"/>
    </source>
</evidence>
<accession>A0A556N7A2</accession>
<gene>
    <name evidence="3" type="ORF">FO442_02680</name>
</gene>
<keyword evidence="1" id="KW-0472">Membrane</keyword>
<keyword evidence="1" id="KW-1133">Transmembrane helix</keyword>
<evidence type="ECO:0000313" key="3">
    <source>
        <dbReference type="EMBL" id="TSJ48056.1"/>
    </source>
</evidence>
<dbReference type="AlphaFoldDB" id="A0A556N7A2"/>
<protein>
    <recommendedName>
        <fullName evidence="5">DUF4134 domain-containing protein</fullName>
    </recommendedName>
</protein>
<sequence length="240" mass="25676">MKYYIFYTLLAWMPVNTLCSAQPLDSATISRIVERSNKSVINALQPAVKPATQDSTVTKAANTPSTAATAGSKVVQDVITFLPVAFFSVLISMIFFKLRKDGVKLSDILIDKEAVAEKKKAAAATAAKTLETKADIIKNNSQAFTSPDQVTAATATLDQPANTTADTEADSQKTQSTSRLIVFICGITSIALACCICTFYFYKSFTGTEKVDLGNLTNVLYGLGLGVLPYGFNKIAAALK</sequence>
<evidence type="ECO:0000313" key="4">
    <source>
        <dbReference type="Proteomes" id="UP000316008"/>
    </source>
</evidence>
<comment type="caution">
    <text evidence="3">The sequence shown here is derived from an EMBL/GenBank/DDBJ whole genome shotgun (WGS) entry which is preliminary data.</text>
</comment>
<keyword evidence="4" id="KW-1185">Reference proteome</keyword>
<keyword evidence="2" id="KW-0732">Signal</keyword>
<feature type="transmembrane region" description="Helical" evidence="1">
    <location>
        <begin position="213"/>
        <end position="232"/>
    </location>
</feature>
<feature type="transmembrane region" description="Helical" evidence="1">
    <location>
        <begin position="180"/>
        <end position="201"/>
    </location>
</feature>
<name>A0A556N7A2_9FLAO</name>
<feature type="signal peptide" evidence="2">
    <location>
        <begin position="1"/>
        <end position="21"/>
    </location>
</feature>
<proteinExistence type="predicted"/>
<evidence type="ECO:0000256" key="1">
    <source>
        <dbReference type="SAM" id="Phobius"/>
    </source>
</evidence>